<dbReference type="GO" id="GO:0005524">
    <property type="term" value="F:ATP binding"/>
    <property type="evidence" value="ECO:0007669"/>
    <property type="project" value="UniProtKB-KW"/>
</dbReference>
<dbReference type="PATRIC" id="fig|872965.6.peg.2555"/>
<sequence length="451" mass="47206">MMDARTLLPHLITAALDAVEPRRAVHRVLHRDGKHLTVGAQTYTIEAPTRLFVVGMGKAAARMALAVHETAGDLITDGLVITKYGHATAPAIGRIRVREAAHPVPDEAGVAATNAMLSLLADTRPDDLVLVLVSGGGSALLVAPAPGLHLADLQQTTDLLLASGATIHELNTVRKHLSAVKGGQLARHAAPAHVETLIISDVVGDDLDVIASGPTVPDPTTFADAKAVLERYDLWERVPPAVRHHLNAGCAGHLPETPKPGDPLFERVRNHLIARNADAAQAAAEEAGRAGWHAEVLTTFLQGEAREVGRVVAALGQQIARYDTPLPTPACLILGGETTVTVRGNGIGGRNQELALAAALAIEGWERLLIATFATDGGDGPTEAAGGVVDGATAQAIRTAGIDPRRALDNNDSYHALHTAHALIVTGPTGTNVTDLVFVLVDRSPTQKHPR</sequence>
<feature type="domain" description="MOFRL" evidence="5">
    <location>
        <begin position="330"/>
        <end position="435"/>
    </location>
</feature>
<accession>A0A0P6XQZ6</accession>
<evidence type="ECO:0000256" key="1">
    <source>
        <dbReference type="ARBA" id="ARBA00022679"/>
    </source>
</evidence>
<dbReference type="Proteomes" id="UP000050502">
    <property type="component" value="Unassembled WGS sequence"/>
</dbReference>
<dbReference type="Gene3D" id="3.40.1480.10">
    <property type="entry name" value="MOFRL domain"/>
    <property type="match status" value="1"/>
</dbReference>
<evidence type="ECO:0000256" key="2">
    <source>
        <dbReference type="ARBA" id="ARBA00022741"/>
    </source>
</evidence>
<dbReference type="InterPro" id="IPR025286">
    <property type="entry name" value="MOFRL_assoc_dom"/>
</dbReference>
<evidence type="ECO:0008006" key="9">
    <source>
        <dbReference type="Google" id="ProtNLM"/>
    </source>
</evidence>
<dbReference type="FunFam" id="3.40.1480.10:FF:000002">
    <property type="entry name" value="Glycerate kinase"/>
    <property type="match status" value="1"/>
</dbReference>
<evidence type="ECO:0000313" key="8">
    <source>
        <dbReference type="Proteomes" id="UP000050502"/>
    </source>
</evidence>
<evidence type="ECO:0000256" key="4">
    <source>
        <dbReference type="ARBA" id="ARBA00022840"/>
    </source>
</evidence>
<gene>
    <name evidence="7" type="ORF">SE16_14535</name>
</gene>
<comment type="caution">
    <text evidence="7">The sequence shown here is derived from an EMBL/GenBank/DDBJ whole genome shotgun (WGS) entry which is preliminary data.</text>
</comment>
<dbReference type="GO" id="GO:0005737">
    <property type="term" value="C:cytoplasm"/>
    <property type="evidence" value="ECO:0007669"/>
    <property type="project" value="TreeGrafter"/>
</dbReference>
<proteinExistence type="predicted"/>
<evidence type="ECO:0000256" key="3">
    <source>
        <dbReference type="ARBA" id="ARBA00022777"/>
    </source>
</evidence>
<dbReference type="InterPro" id="IPR039760">
    <property type="entry name" value="MOFRL_protein"/>
</dbReference>
<dbReference type="Pfam" id="PF13660">
    <property type="entry name" value="DUF4147"/>
    <property type="match status" value="1"/>
</dbReference>
<protein>
    <recommendedName>
        <fullName evidence="9">Hydroxypyruvate reductase</fullName>
    </recommendedName>
</protein>
<keyword evidence="1" id="KW-0808">Transferase</keyword>
<dbReference type="RefSeq" id="WP_060687779.1">
    <property type="nucleotide sequence ID" value="NZ_LGKN01000009.1"/>
</dbReference>
<reference evidence="7 8" key="1">
    <citation type="submission" date="2015-07" db="EMBL/GenBank/DDBJ databases">
        <title>Whole genome sequence of Ardenticatena maritima DSM 23922.</title>
        <authorList>
            <person name="Hemp J."/>
            <person name="Ward L.M."/>
            <person name="Pace L.A."/>
            <person name="Fischer W.W."/>
        </authorList>
    </citation>
    <scope>NUCLEOTIDE SEQUENCE [LARGE SCALE GENOMIC DNA]</scope>
    <source>
        <strain evidence="7 8">110S</strain>
    </source>
</reference>
<evidence type="ECO:0000313" key="7">
    <source>
        <dbReference type="EMBL" id="KPL86491.1"/>
    </source>
</evidence>
<feature type="domain" description="MOFRL-associated" evidence="6">
    <location>
        <begin position="10"/>
        <end position="247"/>
    </location>
</feature>
<dbReference type="PANTHER" id="PTHR12227:SF0">
    <property type="entry name" value="GLYCERATE KINASE"/>
    <property type="match status" value="1"/>
</dbReference>
<dbReference type="Pfam" id="PF05161">
    <property type="entry name" value="MOFRL"/>
    <property type="match status" value="1"/>
</dbReference>
<dbReference type="AlphaFoldDB" id="A0A0P6XQZ6"/>
<dbReference type="PANTHER" id="PTHR12227">
    <property type="entry name" value="GLYCERATE KINASE"/>
    <property type="match status" value="1"/>
</dbReference>
<dbReference type="InterPro" id="IPR037035">
    <property type="entry name" value="GK-like_C_sf"/>
</dbReference>
<dbReference type="GO" id="GO:0008887">
    <property type="term" value="F:glycerate kinase activity"/>
    <property type="evidence" value="ECO:0007669"/>
    <property type="project" value="InterPro"/>
</dbReference>
<dbReference type="EMBL" id="LGKN01000009">
    <property type="protein sequence ID" value="KPL86491.1"/>
    <property type="molecule type" value="Genomic_DNA"/>
</dbReference>
<keyword evidence="3" id="KW-0418">Kinase</keyword>
<dbReference type="InterPro" id="IPR038614">
    <property type="entry name" value="GK_N_sf"/>
</dbReference>
<dbReference type="SUPFAM" id="SSF82544">
    <property type="entry name" value="GckA/TtuD-like"/>
    <property type="match status" value="1"/>
</dbReference>
<keyword evidence="4" id="KW-0067">ATP-binding</keyword>
<evidence type="ECO:0000259" key="6">
    <source>
        <dbReference type="Pfam" id="PF13660"/>
    </source>
</evidence>
<dbReference type="Gene3D" id="3.40.50.10180">
    <property type="entry name" value="Glycerate kinase, MOFRL-like N-terminal domain"/>
    <property type="match status" value="1"/>
</dbReference>
<keyword evidence="2" id="KW-0547">Nucleotide-binding</keyword>
<dbReference type="FunFam" id="3.40.50.10180:FF:000001">
    <property type="entry name" value="Glycerate kinase"/>
    <property type="match status" value="1"/>
</dbReference>
<dbReference type="InterPro" id="IPR007835">
    <property type="entry name" value="MOFRL"/>
</dbReference>
<organism evidence="7 8">
    <name type="scientific">Ardenticatena maritima</name>
    <dbReference type="NCBI Taxonomy" id="872965"/>
    <lineage>
        <taxon>Bacteria</taxon>
        <taxon>Bacillati</taxon>
        <taxon>Chloroflexota</taxon>
        <taxon>Ardenticatenia</taxon>
        <taxon>Ardenticatenales</taxon>
        <taxon>Ardenticatenaceae</taxon>
        <taxon>Ardenticatena</taxon>
    </lineage>
</organism>
<name>A0A0P6XQZ6_9CHLR</name>
<evidence type="ECO:0000259" key="5">
    <source>
        <dbReference type="Pfam" id="PF05161"/>
    </source>
</evidence>